<protein>
    <submittedName>
        <fullName evidence="1">Phytanoyl-CoA dioxygenase family protein</fullName>
    </submittedName>
</protein>
<dbReference type="Gene3D" id="2.60.120.620">
    <property type="entry name" value="q2cbj1_9rhob like domain"/>
    <property type="match status" value="1"/>
</dbReference>
<gene>
    <name evidence="1" type="ORF">QJS35_32505</name>
</gene>
<dbReference type="Pfam" id="PF05721">
    <property type="entry name" value="PhyH"/>
    <property type="match status" value="1"/>
</dbReference>
<dbReference type="Proteomes" id="UP001493487">
    <property type="component" value="Unassembled WGS sequence"/>
</dbReference>
<organism evidence="1 2">
    <name type="scientific">Cohnella silvisoli</name>
    <dbReference type="NCBI Taxonomy" id="2873699"/>
    <lineage>
        <taxon>Bacteria</taxon>
        <taxon>Bacillati</taxon>
        <taxon>Bacillota</taxon>
        <taxon>Bacilli</taxon>
        <taxon>Bacillales</taxon>
        <taxon>Paenibacillaceae</taxon>
        <taxon>Cohnella</taxon>
    </lineage>
</organism>
<keyword evidence="2" id="KW-1185">Reference proteome</keyword>
<dbReference type="PANTHER" id="PTHR20883:SF48">
    <property type="entry name" value="ECTOINE DIOXYGENASE"/>
    <property type="match status" value="1"/>
</dbReference>
<accession>A0ABV1L426</accession>
<evidence type="ECO:0000313" key="1">
    <source>
        <dbReference type="EMBL" id="MEQ4487109.1"/>
    </source>
</evidence>
<dbReference type="EMBL" id="JASKHM010000029">
    <property type="protein sequence ID" value="MEQ4487109.1"/>
    <property type="molecule type" value="Genomic_DNA"/>
</dbReference>
<dbReference type="RefSeq" id="WP_232190160.1">
    <property type="nucleotide sequence ID" value="NZ_JAIOAP010000028.1"/>
</dbReference>
<comment type="caution">
    <text evidence="1">The sequence shown here is derived from an EMBL/GenBank/DDBJ whole genome shotgun (WGS) entry which is preliminary data.</text>
</comment>
<sequence length="272" mass="30504">MEESKDRLSEEQIRQFHQEGYVVLKGLFTDGEVTEIKDNFMKMHANGPIPGCFEPVSAEEANGDVLKQYPRMLHPQKVNEVAFRYMLNPKVMAVLQDLLEEEPLALQSMFYFKPPGAKGQALHQDNYYLGIRPGTCVAAWTAVDPTNEENGCIMVVPGSNREDIQCPKLADPELSFTKDLVELPEGMQPVPVLMDAGDVLFFNGSVIHGSYPNRSADRFRRAFIAHYAGISLTHANAYYTPLYRADHTPFEVDDSEISGPCGTEFDTTLEIH</sequence>
<dbReference type="PANTHER" id="PTHR20883">
    <property type="entry name" value="PHYTANOYL-COA DIOXYGENASE DOMAIN CONTAINING 1"/>
    <property type="match status" value="1"/>
</dbReference>
<evidence type="ECO:0000313" key="2">
    <source>
        <dbReference type="Proteomes" id="UP001493487"/>
    </source>
</evidence>
<dbReference type="GO" id="GO:0051213">
    <property type="term" value="F:dioxygenase activity"/>
    <property type="evidence" value="ECO:0007669"/>
    <property type="project" value="UniProtKB-KW"/>
</dbReference>
<keyword evidence="1" id="KW-0223">Dioxygenase</keyword>
<dbReference type="SUPFAM" id="SSF51197">
    <property type="entry name" value="Clavaminate synthase-like"/>
    <property type="match status" value="1"/>
</dbReference>
<dbReference type="InterPro" id="IPR008775">
    <property type="entry name" value="Phytyl_CoA_dOase-like"/>
</dbReference>
<reference evidence="1 2" key="1">
    <citation type="journal article" date="2023" name="Genome Announc.">
        <title>Pan-Genome Analyses of the Genus Cohnella and Proposal of the Novel Species Cohnella silvisoli sp. nov., Isolated from Forest Soil.</title>
        <authorList>
            <person name="Wang C."/>
            <person name="Mao L."/>
            <person name="Bao G."/>
            <person name="Zhu H."/>
        </authorList>
    </citation>
    <scope>NUCLEOTIDE SEQUENCE [LARGE SCALE GENOMIC DNA]</scope>
    <source>
        <strain evidence="1 2">NL03-T5-1</strain>
    </source>
</reference>
<keyword evidence="1" id="KW-0560">Oxidoreductase</keyword>
<proteinExistence type="predicted"/>
<name>A0ABV1L426_9BACL</name>